<dbReference type="Pfam" id="PF18602">
    <property type="entry name" value="Rap1a"/>
    <property type="match status" value="1"/>
</dbReference>
<feature type="domain" description="Rap1a immunity protein" evidence="2">
    <location>
        <begin position="24"/>
        <end position="122"/>
    </location>
</feature>
<evidence type="ECO:0000313" key="3">
    <source>
        <dbReference type="EMBL" id="ROO01765.1"/>
    </source>
</evidence>
<proteinExistence type="predicted"/>
<evidence type="ECO:0000259" key="2">
    <source>
        <dbReference type="Pfam" id="PF18602"/>
    </source>
</evidence>
<dbReference type="RefSeq" id="WP_123418273.1">
    <property type="nucleotide sequence ID" value="NZ_MOCA01000003.1"/>
</dbReference>
<evidence type="ECO:0000313" key="4">
    <source>
        <dbReference type="Proteomes" id="UP000284207"/>
    </source>
</evidence>
<feature type="chain" id="PRO_5019338834" description="Rap1a immunity protein domain-containing protein" evidence="1">
    <location>
        <begin position="22"/>
        <end position="124"/>
    </location>
</feature>
<dbReference type="Proteomes" id="UP000284207">
    <property type="component" value="Unassembled WGS sequence"/>
</dbReference>
<organism evidence="3 4">
    <name type="scientific">Pseudomonas moraviensis</name>
    <dbReference type="NCBI Taxonomy" id="321662"/>
    <lineage>
        <taxon>Bacteria</taxon>
        <taxon>Pseudomonadati</taxon>
        <taxon>Pseudomonadota</taxon>
        <taxon>Gammaproteobacteria</taxon>
        <taxon>Pseudomonadales</taxon>
        <taxon>Pseudomonadaceae</taxon>
        <taxon>Pseudomonas</taxon>
    </lineage>
</organism>
<sequence>MKEWIGAVALVGMLVSGNAMAVDGNDLLGWCKSALRTTDGTDRGNPTFGTGYCIATVTSVMDIVYGLGDELPLKYRASPPSGGIPYGQGMRIVVKYLEDNPKNLNHEGTVLTMAALRAAYPCTK</sequence>
<accession>A0A423NU29</accession>
<keyword evidence="1" id="KW-0732">Signal</keyword>
<comment type="caution">
    <text evidence="3">The sequence shown here is derived from an EMBL/GenBank/DDBJ whole genome shotgun (WGS) entry which is preliminary data.</text>
</comment>
<dbReference type="AlphaFoldDB" id="A0A423NU29"/>
<reference evidence="3 4" key="1">
    <citation type="submission" date="2016-10" db="EMBL/GenBank/DDBJ databases">
        <title>Comparative genome analysis of multiple Pseudomonas spp. focuses on biocontrol and plant growth promoting traits.</title>
        <authorList>
            <person name="Tao X.-Y."/>
            <person name="Taylor C.G."/>
        </authorList>
    </citation>
    <scope>NUCLEOTIDE SEQUENCE [LARGE SCALE GENOMIC DNA]</scope>
    <source>
        <strain evidence="3 4">36B3</strain>
    </source>
</reference>
<dbReference type="EMBL" id="MOCA01000003">
    <property type="protein sequence ID" value="ROO01765.1"/>
    <property type="molecule type" value="Genomic_DNA"/>
</dbReference>
<name>A0A423NU29_9PSED</name>
<gene>
    <name evidence="3" type="ORF">BK674_07505</name>
</gene>
<feature type="signal peptide" evidence="1">
    <location>
        <begin position="1"/>
        <end position="21"/>
    </location>
</feature>
<dbReference type="InterPro" id="IPR041238">
    <property type="entry name" value="Rap1a"/>
</dbReference>
<protein>
    <recommendedName>
        <fullName evidence="2">Rap1a immunity protein domain-containing protein</fullName>
    </recommendedName>
</protein>
<evidence type="ECO:0000256" key="1">
    <source>
        <dbReference type="SAM" id="SignalP"/>
    </source>
</evidence>